<feature type="region of interest" description="Disordered" evidence="1">
    <location>
        <begin position="220"/>
        <end position="280"/>
    </location>
</feature>
<reference evidence="3 4" key="1">
    <citation type="submission" date="2018-03" db="EMBL/GenBank/DDBJ databases">
        <title>Draft Genome Sequences of the Obligatory Marine Myxobacteria Enhygromyxa salina SWB007.</title>
        <authorList>
            <person name="Poehlein A."/>
            <person name="Moghaddam J.A."/>
            <person name="Harms H."/>
            <person name="Alanjari M."/>
            <person name="Koenig G.M."/>
            <person name="Daniel R."/>
            <person name="Schaeberle T.F."/>
        </authorList>
    </citation>
    <scope>NUCLEOTIDE SEQUENCE [LARGE SCALE GENOMIC DNA]</scope>
    <source>
        <strain evidence="3 4">SWB007</strain>
    </source>
</reference>
<sequence>MLAGMAGISIDRRNFLLQGGLTVVGAASTGCAASSTSSAGSSAGPGGRRGRELDRLEALLEGTKEFRYHADYQGLGAKTGHAPAMVRYHDMQLQEHLRTMLVAGAAHEFGRDDPDLRKIIRRTAVDIDASVLGSLSQVETMAEGNNDDLLQVLRDKPRLPMEVCDIFEQLSESVGTPLASRDRLRRTAKQLSWRLERQDPGLVMAEFATRSNRLLARAAEGPPVLPDEPGDEAGPALGQPGDPTTQAPSVPASSEPAVGESEQPPPSSTDTEGVLPTYDRAGPPVVMAGEFIATAPIEYFIGQWAHVKIRNIDADVYFVRSSNGAEVVLNTTRARRLVVNRRDVQKAAPPPWSVAQRARAERTRRAGGVMLGIGIALIIVGAAAAPFTLGIGAIPITPGIGLLVTGIVYLARVPKVS</sequence>
<dbReference type="Proteomes" id="UP000238823">
    <property type="component" value="Unassembled WGS sequence"/>
</dbReference>
<proteinExistence type="predicted"/>
<evidence type="ECO:0000256" key="1">
    <source>
        <dbReference type="SAM" id="MobiDB-lite"/>
    </source>
</evidence>
<accession>A0A2S9YSP9</accession>
<feature type="transmembrane region" description="Helical" evidence="2">
    <location>
        <begin position="366"/>
        <end position="385"/>
    </location>
</feature>
<protein>
    <submittedName>
        <fullName evidence="3">Uncharacterized protein</fullName>
    </submittedName>
</protein>
<dbReference type="EMBL" id="PVNL01000045">
    <property type="protein sequence ID" value="PRQ08072.1"/>
    <property type="molecule type" value="Genomic_DNA"/>
</dbReference>
<evidence type="ECO:0000256" key="2">
    <source>
        <dbReference type="SAM" id="Phobius"/>
    </source>
</evidence>
<feature type="transmembrane region" description="Helical" evidence="2">
    <location>
        <begin position="391"/>
        <end position="411"/>
    </location>
</feature>
<name>A0A2S9YSP9_9BACT</name>
<evidence type="ECO:0000313" key="4">
    <source>
        <dbReference type="Proteomes" id="UP000238823"/>
    </source>
</evidence>
<dbReference type="PROSITE" id="PS51318">
    <property type="entry name" value="TAT"/>
    <property type="match status" value="1"/>
</dbReference>
<evidence type="ECO:0000313" key="3">
    <source>
        <dbReference type="EMBL" id="PRQ08072.1"/>
    </source>
</evidence>
<comment type="caution">
    <text evidence="3">The sequence shown here is derived from an EMBL/GenBank/DDBJ whole genome shotgun (WGS) entry which is preliminary data.</text>
</comment>
<feature type="compositionally biased region" description="Polar residues" evidence="1">
    <location>
        <begin position="242"/>
        <end position="252"/>
    </location>
</feature>
<dbReference type="AlphaFoldDB" id="A0A2S9YSP9"/>
<keyword evidence="2" id="KW-0812">Transmembrane</keyword>
<gene>
    <name evidence="3" type="ORF">ENSA7_22260</name>
</gene>
<organism evidence="3 4">
    <name type="scientific">Enhygromyxa salina</name>
    <dbReference type="NCBI Taxonomy" id="215803"/>
    <lineage>
        <taxon>Bacteria</taxon>
        <taxon>Pseudomonadati</taxon>
        <taxon>Myxococcota</taxon>
        <taxon>Polyangia</taxon>
        <taxon>Nannocystales</taxon>
        <taxon>Nannocystaceae</taxon>
        <taxon>Enhygromyxa</taxon>
    </lineage>
</organism>
<dbReference type="InterPro" id="IPR006311">
    <property type="entry name" value="TAT_signal"/>
</dbReference>
<keyword evidence="2" id="KW-1133">Transmembrane helix</keyword>
<keyword evidence="2" id="KW-0472">Membrane</keyword>